<dbReference type="Pfam" id="PF10137">
    <property type="entry name" value="CAP12-PCTIR_TIR"/>
    <property type="match status" value="1"/>
</dbReference>
<comment type="caution">
    <text evidence="2">The sequence shown here is derived from an EMBL/GenBank/DDBJ whole genome shotgun (WGS) entry which is preliminary data.</text>
</comment>
<protein>
    <submittedName>
        <fullName evidence="2">Putative nucleotide-binding protein containing TIR-like domain protein</fullName>
    </submittedName>
</protein>
<dbReference type="EMBL" id="CAJHIM010000021">
    <property type="protein sequence ID" value="CAD6492145.1"/>
    <property type="molecule type" value="Genomic_DNA"/>
</dbReference>
<evidence type="ECO:0000259" key="1">
    <source>
        <dbReference type="Pfam" id="PF10137"/>
    </source>
</evidence>
<proteinExistence type="predicted"/>
<gene>
    <name evidence="2" type="ORF">ANIMEMIM_00273</name>
</gene>
<dbReference type="AlphaFoldDB" id="A0A811TBJ7"/>
<name>A0A811TBJ7_9EURY</name>
<evidence type="ECO:0000313" key="2">
    <source>
        <dbReference type="EMBL" id="CAD6492145.1"/>
    </source>
</evidence>
<dbReference type="Proteomes" id="UP000637195">
    <property type="component" value="Unassembled WGS sequence"/>
</dbReference>
<evidence type="ECO:0000313" key="3">
    <source>
        <dbReference type="Proteomes" id="UP000637195"/>
    </source>
</evidence>
<feature type="domain" description="CD-NTase-associated protein 12/Pycsar effector protein TIR" evidence="1">
    <location>
        <begin position="79"/>
        <end position="200"/>
    </location>
</feature>
<accession>A0A811TBJ7</accession>
<dbReference type="GO" id="GO:0050135">
    <property type="term" value="F:NADP+ nucleosidase activity"/>
    <property type="evidence" value="ECO:0007669"/>
    <property type="project" value="InterPro"/>
</dbReference>
<organism evidence="2 3">
    <name type="scientific">Candidatus Argoarchaeum ethanivorans</name>
    <dbReference type="NCBI Taxonomy" id="2608793"/>
    <lineage>
        <taxon>Archaea</taxon>
        <taxon>Methanobacteriati</taxon>
        <taxon>Methanobacteriota</taxon>
        <taxon>Stenosarchaea group</taxon>
        <taxon>Methanomicrobia</taxon>
        <taxon>Methanosarcinales</taxon>
        <taxon>Methanosarcinales incertae sedis</taxon>
        <taxon>GOM Arc I cluster</taxon>
        <taxon>Candidatus Argoarchaeum</taxon>
    </lineage>
</organism>
<reference evidence="2" key="1">
    <citation type="submission" date="2020-10" db="EMBL/GenBank/DDBJ databases">
        <authorList>
            <person name="Hahn C.J."/>
            <person name="Laso-Perez R."/>
            <person name="Vulcano F."/>
            <person name="Vaziourakis K.-M."/>
            <person name="Stokke R."/>
            <person name="Steen I.H."/>
            <person name="Teske A."/>
            <person name="Boetius A."/>
            <person name="Liebeke M."/>
            <person name="Amann R."/>
            <person name="Knittel K."/>
        </authorList>
    </citation>
    <scope>NUCLEOTIDE SEQUENCE</scope>
    <source>
        <strain evidence="2">Gfbio:e3339647-f889-4370-9287-4fb5cb688e4c:AG393N10_GoMArc1</strain>
    </source>
</reference>
<sequence>MIARKVFGESSKYSKDLNNIYFFPIFHHPANEHSYNEMWLSGRSQMFNLFNTMLEELKLFGIRQKVDKVQKADVKSSNRIFIVHGHDEAMKQAVARTVEKIGLKPIILHEKPSKGRTTIEKFIDYSDVSFAVVLLSPDDVAYPKDRSPEDAKLRARQNVVFELGFFIGKLGRNRVLALYQEEKNFEMSSDYSGVLYTPYDDSGRWQFDLVKELKACGYDVDANKLL</sequence>
<dbReference type="InterPro" id="IPR019302">
    <property type="entry name" value="CAP12/PCTIR_TIR_dom"/>
</dbReference>